<evidence type="ECO:0000313" key="2">
    <source>
        <dbReference type="Proteomes" id="UP001055811"/>
    </source>
</evidence>
<sequence>METFHLSWFAESPGGPSRGGLAFQYPLLLCESHFVVLWYLAIHDSLLILGYDLDPKNSKRNRGFAFIEYYNHACAEYSRQKMLNPKFKLDDNAPTMSWADPKNAESLASSQVKAVYVKNLPKNIVEILPSTLFFSSYESCLHEEYQISTIRLNDVDSCSFTWEDQS</sequence>
<evidence type="ECO:0000313" key="1">
    <source>
        <dbReference type="EMBL" id="KAI3708480.1"/>
    </source>
</evidence>
<reference evidence="1 2" key="2">
    <citation type="journal article" date="2022" name="Mol. Ecol. Resour.">
        <title>The genomes of chicory, endive, great burdock and yacon provide insights into Asteraceae paleo-polyploidization history and plant inulin production.</title>
        <authorList>
            <person name="Fan W."/>
            <person name="Wang S."/>
            <person name="Wang H."/>
            <person name="Wang A."/>
            <person name="Jiang F."/>
            <person name="Liu H."/>
            <person name="Zhao H."/>
            <person name="Xu D."/>
            <person name="Zhang Y."/>
        </authorList>
    </citation>
    <scope>NUCLEOTIDE SEQUENCE [LARGE SCALE GENOMIC DNA]</scope>
    <source>
        <strain evidence="2">cv. Punajuju</strain>
        <tissue evidence="1">Leaves</tissue>
    </source>
</reference>
<reference evidence="2" key="1">
    <citation type="journal article" date="2022" name="Mol. Ecol. Resour.">
        <title>The genomes of chicory, endive, great burdock and yacon provide insights into Asteraceae palaeo-polyploidization history and plant inulin production.</title>
        <authorList>
            <person name="Fan W."/>
            <person name="Wang S."/>
            <person name="Wang H."/>
            <person name="Wang A."/>
            <person name="Jiang F."/>
            <person name="Liu H."/>
            <person name="Zhao H."/>
            <person name="Xu D."/>
            <person name="Zhang Y."/>
        </authorList>
    </citation>
    <scope>NUCLEOTIDE SEQUENCE [LARGE SCALE GENOMIC DNA]</scope>
    <source>
        <strain evidence="2">cv. Punajuju</strain>
    </source>
</reference>
<gene>
    <name evidence="1" type="ORF">L2E82_37650</name>
</gene>
<organism evidence="1 2">
    <name type="scientific">Cichorium intybus</name>
    <name type="common">Chicory</name>
    <dbReference type="NCBI Taxonomy" id="13427"/>
    <lineage>
        <taxon>Eukaryota</taxon>
        <taxon>Viridiplantae</taxon>
        <taxon>Streptophyta</taxon>
        <taxon>Embryophyta</taxon>
        <taxon>Tracheophyta</taxon>
        <taxon>Spermatophyta</taxon>
        <taxon>Magnoliopsida</taxon>
        <taxon>eudicotyledons</taxon>
        <taxon>Gunneridae</taxon>
        <taxon>Pentapetalae</taxon>
        <taxon>asterids</taxon>
        <taxon>campanulids</taxon>
        <taxon>Asterales</taxon>
        <taxon>Asteraceae</taxon>
        <taxon>Cichorioideae</taxon>
        <taxon>Cichorieae</taxon>
        <taxon>Cichoriinae</taxon>
        <taxon>Cichorium</taxon>
    </lineage>
</organism>
<protein>
    <submittedName>
        <fullName evidence="1">Uncharacterized protein</fullName>
    </submittedName>
</protein>
<dbReference type="EMBL" id="CM042015">
    <property type="protein sequence ID" value="KAI3708480.1"/>
    <property type="molecule type" value="Genomic_DNA"/>
</dbReference>
<proteinExistence type="predicted"/>
<name>A0ACB9AFQ2_CICIN</name>
<dbReference type="Proteomes" id="UP001055811">
    <property type="component" value="Linkage Group LG07"/>
</dbReference>
<accession>A0ACB9AFQ2</accession>
<keyword evidence="2" id="KW-1185">Reference proteome</keyword>
<comment type="caution">
    <text evidence="1">The sequence shown here is derived from an EMBL/GenBank/DDBJ whole genome shotgun (WGS) entry which is preliminary data.</text>
</comment>